<feature type="domain" description="Metaxin glutathione S-transferase" evidence="1">
    <location>
        <begin position="5"/>
        <end position="66"/>
    </location>
</feature>
<sequence>MTILRNDLQAIETYLGDKEYFFGDQPSQIDIEVFAHVAAIYYVPHHHLSKELVESEFPKILKHTQKVAKKFFSEFKFGL</sequence>
<dbReference type="WBParaSite" id="ACRNAN_scaffold6590.g17768.t1">
    <property type="protein sequence ID" value="ACRNAN_scaffold6590.g17768.t1"/>
    <property type="gene ID" value="ACRNAN_scaffold6590.g17768"/>
</dbReference>
<keyword evidence="2" id="KW-1185">Reference proteome</keyword>
<evidence type="ECO:0000259" key="1">
    <source>
        <dbReference type="Pfam" id="PF17171"/>
    </source>
</evidence>
<dbReference type="InterPro" id="IPR033468">
    <property type="entry name" value="Metaxin_GST"/>
</dbReference>
<evidence type="ECO:0000313" key="3">
    <source>
        <dbReference type="WBParaSite" id="ACRNAN_scaffold6590.g17768.t1"/>
    </source>
</evidence>
<dbReference type="PANTHER" id="PTHR12289">
    <property type="entry name" value="METAXIN RELATED"/>
    <property type="match status" value="1"/>
</dbReference>
<accession>A0A914EB60</accession>
<dbReference type="GO" id="GO:0005737">
    <property type="term" value="C:cytoplasm"/>
    <property type="evidence" value="ECO:0007669"/>
    <property type="project" value="TreeGrafter"/>
</dbReference>
<dbReference type="Proteomes" id="UP000887540">
    <property type="component" value="Unplaced"/>
</dbReference>
<dbReference type="CDD" id="cd03193">
    <property type="entry name" value="GST_C_Metaxin"/>
    <property type="match status" value="1"/>
</dbReference>
<reference evidence="3" key="1">
    <citation type="submission" date="2022-11" db="UniProtKB">
        <authorList>
            <consortium name="WormBaseParasite"/>
        </authorList>
    </citation>
    <scope>IDENTIFICATION</scope>
</reference>
<dbReference type="InterPro" id="IPR036282">
    <property type="entry name" value="Glutathione-S-Trfase_C_sf"/>
</dbReference>
<dbReference type="InterPro" id="IPR050931">
    <property type="entry name" value="Mito_Protein_Transport_Metaxin"/>
</dbReference>
<dbReference type="SUPFAM" id="SSF47616">
    <property type="entry name" value="GST C-terminal domain-like"/>
    <property type="match status" value="1"/>
</dbReference>
<dbReference type="Gene3D" id="1.20.1050.10">
    <property type="match status" value="1"/>
</dbReference>
<organism evidence="2 3">
    <name type="scientific">Acrobeloides nanus</name>
    <dbReference type="NCBI Taxonomy" id="290746"/>
    <lineage>
        <taxon>Eukaryota</taxon>
        <taxon>Metazoa</taxon>
        <taxon>Ecdysozoa</taxon>
        <taxon>Nematoda</taxon>
        <taxon>Chromadorea</taxon>
        <taxon>Rhabditida</taxon>
        <taxon>Tylenchina</taxon>
        <taxon>Cephalobomorpha</taxon>
        <taxon>Cephaloboidea</taxon>
        <taxon>Cephalobidae</taxon>
        <taxon>Acrobeloides</taxon>
    </lineage>
</organism>
<dbReference type="AlphaFoldDB" id="A0A914EB60"/>
<name>A0A914EB60_9BILA</name>
<protein>
    <submittedName>
        <fullName evidence="3">Metaxin glutathione S-transferase domain-containing protein</fullName>
    </submittedName>
</protein>
<dbReference type="Pfam" id="PF17171">
    <property type="entry name" value="GST_C_6"/>
    <property type="match status" value="1"/>
</dbReference>
<dbReference type="PANTHER" id="PTHR12289:SF32">
    <property type="entry name" value="GST_C_6 DOMAIN-CONTAINING PROTEIN"/>
    <property type="match status" value="1"/>
</dbReference>
<proteinExistence type="predicted"/>
<evidence type="ECO:0000313" key="2">
    <source>
        <dbReference type="Proteomes" id="UP000887540"/>
    </source>
</evidence>